<accession>A0A8X6GME4</accession>
<gene>
    <name evidence="1" type="ORF">TNCT_73871</name>
</gene>
<protein>
    <submittedName>
        <fullName evidence="1">Uncharacterized protein</fullName>
    </submittedName>
</protein>
<proteinExistence type="predicted"/>
<evidence type="ECO:0000313" key="2">
    <source>
        <dbReference type="Proteomes" id="UP000887116"/>
    </source>
</evidence>
<dbReference type="AlphaFoldDB" id="A0A8X6GME4"/>
<dbReference type="Proteomes" id="UP000887116">
    <property type="component" value="Unassembled WGS sequence"/>
</dbReference>
<comment type="caution">
    <text evidence="1">The sequence shown here is derived from an EMBL/GenBank/DDBJ whole genome shotgun (WGS) entry which is preliminary data.</text>
</comment>
<sequence>MGTISWSDLVWLVAFGKEHQFCFRRKPDFWKRGFLGNPVFKTLSLAWFGVIGASIHLRQIGWVGDTKAVPDLSSS</sequence>
<organism evidence="1 2">
    <name type="scientific">Trichonephila clavata</name>
    <name type="common">Joro spider</name>
    <name type="synonym">Nephila clavata</name>
    <dbReference type="NCBI Taxonomy" id="2740835"/>
    <lineage>
        <taxon>Eukaryota</taxon>
        <taxon>Metazoa</taxon>
        <taxon>Ecdysozoa</taxon>
        <taxon>Arthropoda</taxon>
        <taxon>Chelicerata</taxon>
        <taxon>Arachnida</taxon>
        <taxon>Araneae</taxon>
        <taxon>Araneomorphae</taxon>
        <taxon>Entelegynae</taxon>
        <taxon>Araneoidea</taxon>
        <taxon>Nephilidae</taxon>
        <taxon>Trichonephila</taxon>
    </lineage>
</organism>
<name>A0A8X6GME4_TRICU</name>
<reference evidence="1" key="1">
    <citation type="submission" date="2020-07" db="EMBL/GenBank/DDBJ databases">
        <title>Multicomponent nature underlies the extraordinary mechanical properties of spider dragline silk.</title>
        <authorList>
            <person name="Kono N."/>
            <person name="Nakamura H."/>
            <person name="Mori M."/>
            <person name="Yoshida Y."/>
            <person name="Ohtoshi R."/>
            <person name="Malay A.D."/>
            <person name="Moran D.A.P."/>
            <person name="Tomita M."/>
            <person name="Numata K."/>
            <person name="Arakawa K."/>
        </authorList>
    </citation>
    <scope>NUCLEOTIDE SEQUENCE</scope>
</reference>
<evidence type="ECO:0000313" key="1">
    <source>
        <dbReference type="EMBL" id="GFR06813.1"/>
    </source>
</evidence>
<dbReference type="EMBL" id="BMAO01026068">
    <property type="protein sequence ID" value="GFR06813.1"/>
    <property type="molecule type" value="Genomic_DNA"/>
</dbReference>
<keyword evidence="2" id="KW-1185">Reference proteome</keyword>